<dbReference type="InterPro" id="IPR002347">
    <property type="entry name" value="SDR_fam"/>
</dbReference>
<evidence type="ECO:0000256" key="4">
    <source>
        <dbReference type="SAM" id="MobiDB-lite"/>
    </source>
</evidence>
<dbReference type="NCBIfam" id="NF004847">
    <property type="entry name" value="PRK06198.1"/>
    <property type="match status" value="1"/>
</dbReference>
<dbReference type="Proteomes" id="UP001296873">
    <property type="component" value="Unassembled WGS sequence"/>
</dbReference>
<dbReference type="Pfam" id="PF13561">
    <property type="entry name" value="adh_short_C2"/>
    <property type="match status" value="1"/>
</dbReference>
<dbReference type="InterPro" id="IPR020904">
    <property type="entry name" value="Sc_DH/Rdtase_CS"/>
</dbReference>
<evidence type="ECO:0000256" key="1">
    <source>
        <dbReference type="ARBA" id="ARBA00006484"/>
    </source>
</evidence>
<comment type="similarity">
    <text evidence="1">Belongs to the short-chain dehydrogenases/reductases (SDR) family.</text>
</comment>
<evidence type="ECO:0000259" key="5">
    <source>
        <dbReference type="SMART" id="SM00822"/>
    </source>
</evidence>
<evidence type="ECO:0000313" key="6">
    <source>
        <dbReference type="EMBL" id="MBK1670762.1"/>
    </source>
</evidence>
<proteinExistence type="inferred from homology"/>
<dbReference type="PRINTS" id="PR00081">
    <property type="entry name" value="GDHRDH"/>
</dbReference>
<feature type="domain" description="Ketoreductase" evidence="5">
    <location>
        <begin position="20"/>
        <end position="205"/>
    </location>
</feature>
<keyword evidence="2" id="KW-0560">Oxidoreductase</keyword>
<dbReference type="EMBL" id="NRRL01000115">
    <property type="protein sequence ID" value="MBK1670762.1"/>
    <property type="molecule type" value="Genomic_DNA"/>
</dbReference>
<dbReference type="PROSITE" id="PS00061">
    <property type="entry name" value="ADH_SHORT"/>
    <property type="match status" value="1"/>
</dbReference>
<evidence type="ECO:0000313" key="7">
    <source>
        <dbReference type="Proteomes" id="UP001296873"/>
    </source>
</evidence>
<evidence type="ECO:0000256" key="3">
    <source>
        <dbReference type="ARBA" id="ARBA00023027"/>
    </source>
</evidence>
<dbReference type="PANTHER" id="PTHR24321:SF8">
    <property type="entry name" value="ESTRADIOL 17-BETA-DEHYDROGENASE 8-RELATED"/>
    <property type="match status" value="1"/>
</dbReference>
<sequence>MANKATGRAVEDVDGRLDGRTYVISGGTQGLGAATARVFAARGADGLVLCGRNRENGDALAAELSRSGCDARFVEADLTDVYEAQAVVSEAERAFGTLHGLVNAAGSTDRGTILDTTPDLYNKLLALNLRAPFFLMQAAAHVMRRQGVAGAMVNVGSMSGHGGQPFIAAYCAAKGGLATLTRNTAYALMRDRIRVNQINPGWMDTPAEHEIQRQAHAKPPDWLGDAEAAQPFGRLLKPSEVARAIAFLASDESGLMTGSVIDFDQSVMGAYDAPPQPANALADPTGAGPPK</sequence>
<keyword evidence="3" id="KW-0520">NAD</keyword>
<feature type="region of interest" description="Disordered" evidence="4">
    <location>
        <begin position="272"/>
        <end position="291"/>
    </location>
</feature>
<dbReference type="RefSeq" id="WP_200343209.1">
    <property type="nucleotide sequence ID" value="NZ_NRRL01000115.1"/>
</dbReference>
<reference evidence="6 7" key="1">
    <citation type="journal article" date="2020" name="Microorganisms">
        <title>Osmotic Adaptation and Compatible Solute Biosynthesis of Phototrophic Bacteria as Revealed from Genome Analyses.</title>
        <authorList>
            <person name="Imhoff J.F."/>
            <person name="Rahn T."/>
            <person name="Kunzel S."/>
            <person name="Keller A."/>
            <person name="Neulinger S.C."/>
        </authorList>
    </citation>
    <scope>NUCLEOTIDE SEQUENCE [LARGE SCALE GENOMIC DNA]</scope>
    <source>
        <strain evidence="6 7">DSM 9895</strain>
    </source>
</reference>
<keyword evidence="7" id="KW-1185">Reference proteome</keyword>
<gene>
    <name evidence="6" type="ORF">CKO28_22345</name>
</gene>
<dbReference type="Gene3D" id="3.40.50.720">
    <property type="entry name" value="NAD(P)-binding Rossmann-like Domain"/>
    <property type="match status" value="1"/>
</dbReference>
<dbReference type="PRINTS" id="PR00080">
    <property type="entry name" value="SDRFAMILY"/>
</dbReference>
<name>A0ABS1DLE7_9PROT</name>
<dbReference type="InterPro" id="IPR036291">
    <property type="entry name" value="NAD(P)-bd_dom_sf"/>
</dbReference>
<protein>
    <submittedName>
        <fullName evidence="6">Short-chain dehydrogenase</fullName>
    </submittedName>
</protein>
<dbReference type="SUPFAM" id="SSF51735">
    <property type="entry name" value="NAD(P)-binding Rossmann-fold domains"/>
    <property type="match status" value="1"/>
</dbReference>
<evidence type="ECO:0000256" key="2">
    <source>
        <dbReference type="ARBA" id="ARBA00023002"/>
    </source>
</evidence>
<organism evidence="6 7">
    <name type="scientific">Rhodovibrio sodomensis</name>
    <dbReference type="NCBI Taxonomy" id="1088"/>
    <lineage>
        <taxon>Bacteria</taxon>
        <taxon>Pseudomonadati</taxon>
        <taxon>Pseudomonadota</taxon>
        <taxon>Alphaproteobacteria</taxon>
        <taxon>Rhodospirillales</taxon>
        <taxon>Rhodovibrionaceae</taxon>
        <taxon>Rhodovibrio</taxon>
    </lineage>
</organism>
<dbReference type="CDD" id="cd05233">
    <property type="entry name" value="SDR_c"/>
    <property type="match status" value="1"/>
</dbReference>
<dbReference type="InterPro" id="IPR057326">
    <property type="entry name" value="KR_dom"/>
</dbReference>
<accession>A0ABS1DLE7</accession>
<dbReference type="PANTHER" id="PTHR24321">
    <property type="entry name" value="DEHYDROGENASES, SHORT CHAIN"/>
    <property type="match status" value="1"/>
</dbReference>
<comment type="caution">
    <text evidence="6">The sequence shown here is derived from an EMBL/GenBank/DDBJ whole genome shotgun (WGS) entry which is preliminary data.</text>
</comment>
<dbReference type="SMART" id="SM00822">
    <property type="entry name" value="PKS_KR"/>
    <property type="match status" value="1"/>
</dbReference>